<dbReference type="InterPro" id="IPR018822">
    <property type="entry name" value="UPF0646"/>
</dbReference>
<dbReference type="EMBL" id="HG937694">
    <property type="protein sequence ID" value="CDP38734.1"/>
    <property type="molecule type" value="Genomic_DNA"/>
</dbReference>
<feature type="region of interest" description="Disordered" evidence="1">
    <location>
        <begin position="312"/>
        <end position="467"/>
    </location>
</feature>
<feature type="compositionally biased region" description="Basic and acidic residues" evidence="1">
    <location>
        <begin position="427"/>
        <end position="442"/>
    </location>
</feature>
<feature type="compositionally biased region" description="Acidic residues" evidence="1">
    <location>
        <begin position="74"/>
        <end position="85"/>
    </location>
</feature>
<feature type="compositionally biased region" description="Basic and acidic residues" evidence="1">
    <location>
        <begin position="378"/>
        <end position="389"/>
    </location>
</feature>
<feature type="compositionally biased region" description="Acidic residues" evidence="1">
    <location>
        <begin position="55"/>
        <end position="66"/>
    </location>
</feature>
<feature type="compositionally biased region" description="Basic and acidic residues" evidence="1">
    <location>
        <begin position="313"/>
        <end position="323"/>
    </location>
</feature>
<reference evidence="2" key="2">
    <citation type="submission" date="2014-06" db="EMBL/GenBank/DDBJ databases">
        <title>The complete genome of Blastobotrys (Arxula) adeninivorans LS3 - a yeast of biotechnological interest.</title>
        <authorList>
            <person name="Kunze G."/>
            <person name="Gaillardin C."/>
            <person name="Czernicka M."/>
            <person name="Durrens P."/>
            <person name="Martin T."/>
            <person name="Boer E."/>
            <person name="Gabaldon T."/>
            <person name="Cruz J."/>
            <person name="Talla E."/>
            <person name="Marck C."/>
            <person name="Goffeau A."/>
            <person name="Barbe V."/>
            <person name="Baret P."/>
            <person name="Baronian K."/>
            <person name="Beier S."/>
            <person name="Bleykasten C."/>
            <person name="Bode R."/>
            <person name="Casaregola S."/>
            <person name="Despons L."/>
            <person name="Fairhead C."/>
            <person name="Giersberg M."/>
            <person name="Gierski P."/>
            <person name="Hahnel U."/>
            <person name="Hartmann A."/>
            <person name="Jankowska D."/>
            <person name="Jubin C."/>
            <person name="Jung P."/>
            <person name="Lafontaine I."/>
            <person name="Leh-Louis V."/>
            <person name="Lemaire M."/>
            <person name="Marcet-Houben M."/>
            <person name="Mascher M."/>
            <person name="Morel G."/>
            <person name="Richard G.-F."/>
            <person name="Riechen J."/>
            <person name="Sacerdot C."/>
            <person name="Sarkar A."/>
            <person name="Savel G."/>
            <person name="Schacherer J."/>
            <person name="Sherman D."/>
            <person name="Straub M.-L."/>
            <person name="Stein N."/>
            <person name="Thierry A."/>
            <person name="Trautwein-Schult A."/>
            <person name="Westhof E."/>
            <person name="Worch S."/>
            <person name="Dujon B."/>
            <person name="Souciet J.-L."/>
            <person name="Wincker P."/>
            <person name="Scholz U."/>
            <person name="Neuveglise N."/>
        </authorList>
    </citation>
    <scope>NUCLEOTIDE SEQUENCE</scope>
    <source>
        <strain evidence="2">LS3</strain>
    </source>
</reference>
<reference evidence="2" key="1">
    <citation type="submission" date="2014-02" db="EMBL/GenBank/DDBJ databases">
        <authorList>
            <person name="Genoscope - CEA"/>
        </authorList>
    </citation>
    <scope>NUCLEOTIDE SEQUENCE</scope>
    <source>
        <strain evidence="2">LS3</strain>
    </source>
</reference>
<feature type="region of interest" description="Disordered" evidence="1">
    <location>
        <begin position="105"/>
        <end position="156"/>
    </location>
</feature>
<accession>A0A060TD91</accession>
<feature type="compositionally biased region" description="Basic and acidic residues" evidence="1">
    <location>
        <begin position="111"/>
        <end position="146"/>
    </location>
</feature>
<feature type="compositionally biased region" description="Basic and acidic residues" evidence="1">
    <location>
        <begin position="399"/>
        <end position="414"/>
    </location>
</feature>
<sequence>MEELDSESVQAVDGKGSSSIVEEQKMAEGAPALSTEDGDNFTHSEPAGPEKSEESEVIVLGDEEETDVRAEGAEGIDSEIVEIDDSEVHLSGDDELIEQVESPYVVESEQEEKAEPYQAEDENHSIDQEGYEHQQDQMEQEYRGNEDAGNGDDSDNQVDVEQARILAQLVPVILRTTDSAFLLFPVDVDGRNLDGTIFSDHENCASTIEELFSVLRGWFESKDMAYSMDSELVFNFPDLGLVLGEDNVYGREVTLYDILRVFDELRTNGNDSGSAIQIELSEQSRFMSSFNYLSELAREGKGLNDIVLEEQTEQSREEHEHQAESQAELAEQAQDEFGDHDQDQAQDPLEVDVEDEEDQVADRFEDQTEQDAAQSQDQDEHAEPDEHAGSHVADSPEPTTEHAPDAPDTHRPDDTESPLDLEPGPEAPDHLVDDMNKDKVSDEVNEEVDGQMKDELEYDPQDEPISNDDQFEADIEKALNGTDAETNGKLISNSIMLSRANLDLLLSGTATPDAEPKSSLKRSSDSIKPAGVKRVKESTD</sequence>
<feature type="compositionally biased region" description="Acidic residues" evidence="1">
    <location>
        <begin position="456"/>
        <end position="467"/>
    </location>
</feature>
<organism evidence="2">
    <name type="scientific">Blastobotrys adeninivorans</name>
    <name type="common">Yeast</name>
    <name type="synonym">Arxula adeninivorans</name>
    <dbReference type="NCBI Taxonomy" id="409370"/>
    <lineage>
        <taxon>Eukaryota</taxon>
        <taxon>Fungi</taxon>
        <taxon>Dikarya</taxon>
        <taxon>Ascomycota</taxon>
        <taxon>Saccharomycotina</taxon>
        <taxon>Dipodascomycetes</taxon>
        <taxon>Dipodascales</taxon>
        <taxon>Trichomonascaceae</taxon>
        <taxon>Blastobotrys</taxon>
    </lineage>
</organism>
<evidence type="ECO:0000256" key="1">
    <source>
        <dbReference type="SAM" id="MobiDB-lite"/>
    </source>
</evidence>
<feature type="compositionally biased region" description="Basic and acidic residues" evidence="1">
    <location>
        <begin position="514"/>
        <end position="525"/>
    </location>
</feature>
<proteinExistence type="predicted"/>
<feature type="compositionally biased region" description="Acidic residues" evidence="1">
    <location>
        <begin position="349"/>
        <end position="359"/>
    </location>
</feature>
<protein>
    <submittedName>
        <fullName evidence="2">ARAD1D41272p</fullName>
    </submittedName>
</protein>
<feature type="region of interest" description="Disordered" evidence="1">
    <location>
        <begin position="1"/>
        <end position="90"/>
    </location>
</feature>
<gene>
    <name evidence="2" type="ORF">GNLVRS02_ARAD1D41272g</name>
</gene>
<evidence type="ECO:0000313" key="2">
    <source>
        <dbReference type="EMBL" id="CDP38734.1"/>
    </source>
</evidence>
<name>A0A060TD91_BLAAD</name>
<dbReference type="Pfam" id="PF10336">
    <property type="entry name" value="DUF2420"/>
    <property type="match status" value="1"/>
</dbReference>
<feature type="region of interest" description="Disordered" evidence="1">
    <location>
        <begin position="508"/>
        <end position="540"/>
    </location>
</feature>
<dbReference type="AlphaFoldDB" id="A0A060TD91"/>